<dbReference type="Pfam" id="PF05751">
    <property type="entry name" value="FixH"/>
    <property type="match status" value="1"/>
</dbReference>
<name>A0A372NMX6_9SPHI</name>
<sequence length="142" mass="16391">MNWGKGIVIGMVAFVSFIVSLSFCMFKQPADDYDKQYYEKGLAFDKDYLRERKVITDHAQPLIKQGKGFITIRFVKPATGTIRFISNLGRNKDRVFELITDADNVVTIRADRLITGQYNATLNWVSESNEYLYKQELYVNGK</sequence>
<comment type="caution">
    <text evidence="2">The sequence shown here is derived from an EMBL/GenBank/DDBJ whole genome shotgun (WGS) entry which is preliminary data.</text>
</comment>
<keyword evidence="1" id="KW-0472">Membrane</keyword>
<keyword evidence="3" id="KW-1185">Reference proteome</keyword>
<dbReference type="AlphaFoldDB" id="A0A372NMX6"/>
<keyword evidence="1" id="KW-0812">Transmembrane</keyword>
<evidence type="ECO:0008006" key="4">
    <source>
        <dbReference type="Google" id="ProtNLM"/>
    </source>
</evidence>
<evidence type="ECO:0000256" key="1">
    <source>
        <dbReference type="SAM" id="Phobius"/>
    </source>
</evidence>
<protein>
    <recommendedName>
        <fullName evidence="4">Nitrogen fixation protein FixH</fullName>
    </recommendedName>
</protein>
<evidence type="ECO:0000313" key="3">
    <source>
        <dbReference type="Proteomes" id="UP000264217"/>
    </source>
</evidence>
<dbReference type="OrthoDB" id="1493774at2"/>
<gene>
    <name evidence="2" type="ORF">D0C36_23925</name>
</gene>
<dbReference type="InterPro" id="IPR008620">
    <property type="entry name" value="FixH"/>
</dbReference>
<feature type="transmembrane region" description="Helical" evidence="1">
    <location>
        <begin position="6"/>
        <end position="26"/>
    </location>
</feature>
<dbReference type="EMBL" id="QWDC01000008">
    <property type="protein sequence ID" value="RFZ89947.1"/>
    <property type="molecule type" value="Genomic_DNA"/>
</dbReference>
<dbReference type="Proteomes" id="UP000264217">
    <property type="component" value="Unassembled WGS sequence"/>
</dbReference>
<evidence type="ECO:0000313" key="2">
    <source>
        <dbReference type="EMBL" id="RFZ89947.1"/>
    </source>
</evidence>
<reference evidence="2 3" key="1">
    <citation type="submission" date="2018-08" db="EMBL/GenBank/DDBJ databases">
        <title>Mucilaginibacter sp. MYSH2.</title>
        <authorList>
            <person name="Seo T."/>
        </authorList>
    </citation>
    <scope>NUCLEOTIDE SEQUENCE [LARGE SCALE GENOMIC DNA]</scope>
    <source>
        <strain evidence="2 3">MYSH2</strain>
    </source>
</reference>
<accession>A0A372NMX6</accession>
<dbReference type="RefSeq" id="WP_117394265.1">
    <property type="nucleotide sequence ID" value="NZ_QWDC01000008.1"/>
</dbReference>
<organism evidence="2 3">
    <name type="scientific">Mucilaginibacter conchicola</name>
    <dbReference type="NCBI Taxonomy" id="2303333"/>
    <lineage>
        <taxon>Bacteria</taxon>
        <taxon>Pseudomonadati</taxon>
        <taxon>Bacteroidota</taxon>
        <taxon>Sphingobacteriia</taxon>
        <taxon>Sphingobacteriales</taxon>
        <taxon>Sphingobacteriaceae</taxon>
        <taxon>Mucilaginibacter</taxon>
    </lineage>
</organism>
<proteinExistence type="predicted"/>
<keyword evidence="1" id="KW-1133">Transmembrane helix</keyword>